<keyword evidence="3 4" id="KW-0067">ATP-binding</keyword>
<dbReference type="InterPro" id="IPR024185">
    <property type="entry name" value="FTHF_cligase-like_sf"/>
</dbReference>
<dbReference type="RefSeq" id="WP_054196778.1">
    <property type="nucleotide sequence ID" value="NZ_CABMKQ010000013.1"/>
</dbReference>
<dbReference type="InterPro" id="IPR002698">
    <property type="entry name" value="FTHF_cligase"/>
</dbReference>
<keyword evidence="2 4" id="KW-0547">Nucleotide-binding</keyword>
<dbReference type="Proteomes" id="UP000066049">
    <property type="component" value="Chromosome"/>
</dbReference>
<dbReference type="GO" id="GO:0046872">
    <property type="term" value="F:metal ion binding"/>
    <property type="evidence" value="ECO:0007669"/>
    <property type="project" value="UniProtKB-KW"/>
</dbReference>
<dbReference type="PANTHER" id="PTHR23407:SF1">
    <property type="entry name" value="5-FORMYLTETRAHYDROFOLATE CYCLO-LIGASE"/>
    <property type="match status" value="1"/>
</dbReference>
<dbReference type="PIRSF" id="PIRSF006806">
    <property type="entry name" value="FTHF_cligase"/>
    <property type="match status" value="1"/>
</dbReference>
<dbReference type="InterPro" id="IPR037171">
    <property type="entry name" value="NagB/RpiA_transferase-like"/>
</dbReference>
<accession>A0A0M4SHQ0</accession>
<dbReference type="AlphaFoldDB" id="A0A0M4SHQ0"/>
<comment type="similarity">
    <text evidence="1 5">Belongs to the 5-formyltetrahydrofolate cyclo-ligase family.</text>
</comment>
<keyword evidence="6" id="KW-0436">Ligase</keyword>
<feature type="binding site" evidence="4">
    <location>
        <position position="58"/>
    </location>
    <ligand>
        <name>substrate</name>
    </ligand>
</feature>
<dbReference type="NCBIfam" id="TIGR02727">
    <property type="entry name" value="MTHFS_bact"/>
    <property type="match status" value="1"/>
</dbReference>
<evidence type="ECO:0000313" key="7">
    <source>
        <dbReference type="Proteomes" id="UP000066049"/>
    </source>
</evidence>
<dbReference type="GO" id="GO:0005524">
    <property type="term" value="F:ATP binding"/>
    <property type="evidence" value="ECO:0007669"/>
    <property type="project" value="UniProtKB-KW"/>
</dbReference>
<dbReference type="EC" id="6.3.3.2" evidence="5"/>
<dbReference type="EMBL" id="CP012541">
    <property type="protein sequence ID" value="ALF47803.1"/>
    <property type="molecule type" value="Genomic_DNA"/>
</dbReference>
<evidence type="ECO:0000313" key="6">
    <source>
        <dbReference type="EMBL" id="ALF47803.1"/>
    </source>
</evidence>
<dbReference type="GO" id="GO:0030272">
    <property type="term" value="F:5-formyltetrahydrofolate cyclo-ligase activity"/>
    <property type="evidence" value="ECO:0007669"/>
    <property type="project" value="UniProtKB-EC"/>
</dbReference>
<evidence type="ECO:0000256" key="5">
    <source>
        <dbReference type="RuleBase" id="RU361279"/>
    </source>
</evidence>
<reference evidence="7" key="1">
    <citation type="submission" date="2015-08" db="EMBL/GenBank/DDBJ databases">
        <title>Comparative genomics of the Campylobacter concisus group.</title>
        <authorList>
            <person name="Miller W.G."/>
            <person name="Yee E."/>
            <person name="Chapman M.H."/>
            <person name="Huynh S."/>
            <person name="Bono J.L."/>
            <person name="On S.L.W."/>
            <person name="St Leger J."/>
            <person name="Foster G."/>
            <person name="Parker C.T."/>
        </authorList>
    </citation>
    <scope>NUCLEOTIDE SEQUENCE [LARGE SCALE GENOMIC DNA]</scope>
    <source>
        <strain evidence="7">ATCC 33237</strain>
    </source>
</reference>
<dbReference type="SUPFAM" id="SSF100950">
    <property type="entry name" value="NagB/RpiA/CoA transferase-like"/>
    <property type="match status" value="1"/>
</dbReference>
<evidence type="ECO:0000256" key="1">
    <source>
        <dbReference type="ARBA" id="ARBA00010638"/>
    </source>
</evidence>
<dbReference type="GeneID" id="28662810"/>
<evidence type="ECO:0000256" key="3">
    <source>
        <dbReference type="ARBA" id="ARBA00022840"/>
    </source>
</evidence>
<keyword evidence="5" id="KW-0460">Magnesium</keyword>
<sequence length="214" mass="24923">MSVNLEKNEFRKNARANLMKLTKFKAKCSHYKATKTLLKLINFTNSKKVLFYLPLNYEVDVLKIRRNLSHKCEIFAPFMVGLSLEMVRLRLPFITYKFNVRQPSGKKMDNVRLDMAVVPAIGVDGAMARIGHGKGFYDRFFNSLPIKPKRIVFLEIKDFYTKDVLSNAQDAVADFYITPNKNYIKRGINDRGFNRLRSRCGGRWSRVSLRQKDK</sequence>
<evidence type="ECO:0000256" key="2">
    <source>
        <dbReference type="ARBA" id="ARBA00022741"/>
    </source>
</evidence>
<gene>
    <name evidence="6" type="ORF">CCON33237_1136</name>
</gene>
<dbReference type="Pfam" id="PF01812">
    <property type="entry name" value="5-FTHF_cyc-lig"/>
    <property type="match status" value="1"/>
</dbReference>
<proteinExistence type="inferred from homology"/>
<dbReference type="PANTHER" id="PTHR23407">
    <property type="entry name" value="ATPASE INHIBITOR/5-FORMYLTETRAHYDROFOLATE CYCLO-LIGASE"/>
    <property type="match status" value="1"/>
</dbReference>
<evidence type="ECO:0000256" key="4">
    <source>
        <dbReference type="PIRSR" id="PIRSR006806-1"/>
    </source>
</evidence>
<dbReference type="GO" id="GO:0035999">
    <property type="term" value="P:tetrahydrofolate interconversion"/>
    <property type="evidence" value="ECO:0007669"/>
    <property type="project" value="TreeGrafter"/>
</dbReference>
<dbReference type="Gene3D" id="3.40.50.10420">
    <property type="entry name" value="NagB/RpiA/CoA transferase-like"/>
    <property type="match status" value="1"/>
</dbReference>
<feature type="binding site" evidence="4">
    <location>
        <begin position="129"/>
        <end position="137"/>
    </location>
    <ligand>
        <name>ATP</name>
        <dbReference type="ChEBI" id="CHEBI:30616"/>
    </ligand>
</feature>
<dbReference type="PATRIC" id="fig|199.248.peg.1172"/>
<organism evidence="6 7">
    <name type="scientific">Campylobacter concisus</name>
    <dbReference type="NCBI Taxonomy" id="199"/>
    <lineage>
        <taxon>Bacteria</taxon>
        <taxon>Pseudomonadati</taxon>
        <taxon>Campylobacterota</taxon>
        <taxon>Epsilonproteobacteria</taxon>
        <taxon>Campylobacterales</taxon>
        <taxon>Campylobacteraceae</taxon>
        <taxon>Campylobacter</taxon>
    </lineage>
</organism>
<comment type="catalytic activity">
    <reaction evidence="5">
        <text>(6S)-5-formyl-5,6,7,8-tetrahydrofolate + ATP = (6R)-5,10-methenyltetrahydrofolate + ADP + phosphate</text>
        <dbReference type="Rhea" id="RHEA:10488"/>
        <dbReference type="ChEBI" id="CHEBI:30616"/>
        <dbReference type="ChEBI" id="CHEBI:43474"/>
        <dbReference type="ChEBI" id="CHEBI:57455"/>
        <dbReference type="ChEBI" id="CHEBI:57457"/>
        <dbReference type="ChEBI" id="CHEBI:456216"/>
        <dbReference type="EC" id="6.3.3.2"/>
    </reaction>
</comment>
<keyword evidence="5" id="KW-0479">Metal-binding</keyword>
<comment type="cofactor">
    <cofactor evidence="5">
        <name>Mg(2+)</name>
        <dbReference type="ChEBI" id="CHEBI:18420"/>
    </cofactor>
</comment>
<dbReference type="KEGG" id="ccoc:CCON33237_1136"/>
<dbReference type="GO" id="GO:0009396">
    <property type="term" value="P:folic acid-containing compound biosynthetic process"/>
    <property type="evidence" value="ECO:0007669"/>
    <property type="project" value="TreeGrafter"/>
</dbReference>
<protein>
    <recommendedName>
        <fullName evidence="5">5-formyltetrahydrofolate cyclo-ligase</fullName>
        <ecNumber evidence="5">6.3.3.2</ecNumber>
    </recommendedName>
</protein>
<feature type="binding site" evidence="4">
    <location>
        <position position="53"/>
    </location>
    <ligand>
        <name>substrate</name>
    </ligand>
</feature>
<name>A0A0M4SHQ0_9BACT</name>
<feature type="binding site" evidence="4">
    <location>
        <begin position="7"/>
        <end position="11"/>
    </location>
    <ligand>
        <name>ATP</name>
        <dbReference type="ChEBI" id="CHEBI:30616"/>
    </ligand>
</feature>